<dbReference type="Gene3D" id="3.30.1590.10">
    <property type="entry name" value="Maltooligosyl trehalose synthase, domain 2"/>
    <property type="match status" value="1"/>
</dbReference>
<dbReference type="Proteomes" id="UP001142400">
    <property type="component" value="Unassembled WGS sequence"/>
</dbReference>
<proteinExistence type="predicted"/>
<dbReference type="EMBL" id="JANIIC010000076">
    <property type="protein sequence ID" value="MCQ8835349.1"/>
    <property type="molecule type" value="Genomic_DNA"/>
</dbReference>
<feature type="domain" description="Glycosyl hydrolase family 13 catalytic" evidence="2">
    <location>
        <begin position="8"/>
        <end position="800"/>
    </location>
</feature>
<dbReference type="InterPro" id="IPR017853">
    <property type="entry name" value="GH"/>
</dbReference>
<dbReference type="SUPFAM" id="SSF51445">
    <property type="entry name" value="(Trans)glycosidases"/>
    <property type="match status" value="1"/>
</dbReference>
<keyword evidence="4" id="KW-1185">Reference proteome</keyword>
<dbReference type="RefSeq" id="WP_257635522.1">
    <property type="nucleotide sequence ID" value="NZ_JANIIC010000076.1"/>
</dbReference>
<dbReference type="PANTHER" id="PTHR10357:SF216">
    <property type="entry name" value="MALTOOLIGOSYL TREHALOSE SYNTHASE-RELATED"/>
    <property type="match status" value="1"/>
</dbReference>
<organism evidence="3 4">
    <name type="scientific">Streptomyces malaysiensis subsp. samsunensis</name>
    <dbReference type="NCBI Taxonomy" id="459658"/>
    <lineage>
        <taxon>Bacteria</taxon>
        <taxon>Bacillati</taxon>
        <taxon>Actinomycetota</taxon>
        <taxon>Actinomycetes</taxon>
        <taxon>Kitasatosporales</taxon>
        <taxon>Streptomycetaceae</taxon>
        <taxon>Streptomyces</taxon>
        <taxon>Streptomyces violaceusniger group</taxon>
    </lineage>
</organism>
<dbReference type="InterPro" id="IPR013797">
    <property type="entry name" value="Maltooligo_trehalose_synth_4"/>
</dbReference>
<dbReference type="CDD" id="cd11336">
    <property type="entry name" value="AmyAc_MTSase"/>
    <property type="match status" value="1"/>
</dbReference>
<gene>
    <name evidence="3" type="primary">treY</name>
    <name evidence="3" type="ORF">NQU54_41550</name>
</gene>
<evidence type="ECO:0000259" key="2">
    <source>
        <dbReference type="SMART" id="SM00642"/>
    </source>
</evidence>
<comment type="caution">
    <text evidence="3">The sequence shown here is derived from an EMBL/GenBank/DDBJ whole genome shotgun (WGS) entry which is preliminary data.</text>
</comment>
<evidence type="ECO:0000256" key="1">
    <source>
        <dbReference type="SAM" id="MobiDB-lite"/>
    </source>
</evidence>
<dbReference type="PANTHER" id="PTHR10357">
    <property type="entry name" value="ALPHA-AMYLASE FAMILY MEMBER"/>
    <property type="match status" value="1"/>
</dbReference>
<feature type="region of interest" description="Disordered" evidence="1">
    <location>
        <begin position="836"/>
        <end position="865"/>
    </location>
</feature>
<dbReference type="GO" id="GO:0030980">
    <property type="term" value="P:alpha-glucan catabolic process"/>
    <property type="evidence" value="ECO:0007669"/>
    <property type="project" value="TreeGrafter"/>
</dbReference>
<dbReference type="Gene3D" id="1.10.10.470">
    <property type="entry name" value="Maltooligosyl trehalose synthase, domain 4"/>
    <property type="match status" value="1"/>
</dbReference>
<protein>
    <submittedName>
        <fullName evidence="3">Malto-oligosyltrehalose synthase</fullName>
    </submittedName>
</protein>
<sequence>MTADPGTPTATYRLQLQPAFPFAAAERAVPYLASLGVSHLHLSPVLEAVPGSTHGYDVVDHRAVRAELGGEQGLRSLARTARAHGLGLIVDIVPNHMAAPAPERLNAPLWEVLREGPESPYARWFDIDWQAQGGKVLLPVLGGPLGEEWERLRVEDGTLRYYDHAFPLRPGTEGLPLAGLLDAQWYRLCWWRLARTELNYRRFFTISELIAVRVEDPEVFDATHATLLRLMRDGVVDGLRIDHPDGLADPEGYLRRLDRAVRAATGQAGAGGDDHGAASEGGNGRWTAPEGGGQRITPEGGGGGTAPEANGGREIAPQDGDDHGAASEGGNGRWTAPEGGGQRITPEGGGGRWTVVEKILARDERLPDTWPVAGTTGYDALHHIDGLFVDPDGLKKLTALYRAFAAPPADLGGDWAATVRRAAHEVVTHELAAEVARLTRTASRICAADPRLRDHAPWALRTAIRELLVRLPVYRPYASVGRPFASIYRPSTSVGGPHASLGGPSATGADAMMLRSAAADAREAFTVEQEAQVVHVVRDAALGGLGDGPDHRDFCARFAQTAAALRAKSVEDTAFYRYAPLLSAAEVGGDPGRPAVSPEEFHAFAARRSRDWPATGTVLSTHDTKRSADARARLAALTECPAWWGRTVAELTRSAPAPDPHLAWTAWQTALALGHGDAERLVPAVLKAVREAGLRTTWTERNAAYEAEVTAFLEAGPCAADPSVWTAIGAELDGPARANALGAALLQLTMPGVPDLYMGTEHIYPALVDPDNRRPPELGRKPEAHSLSAEKLLLTRAALRLRREHPGWFGPGSGYAPLTAEGPTAAHCTAFVRTGTSERTETPVQTGASEQTGASVRTSVDGPGTAVGERGAVAVVTRLSRRLAEAGGWGTTRLPLPPGRWRDLLTGRTAEGAVPLEELLSRLPVALLVRI</sequence>
<evidence type="ECO:0000313" key="3">
    <source>
        <dbReference type="EMBL" id="MCQ8835349.1"/>
    </source>
</evidence>
<reference evidence="3" key="1">
    <citation type="submission" date="2022-06" db="EMBL/GenBank/DDBJ databases">
        <title>WGS of actinobacteria.</title>
        <authorList>
            <person name="Thawai C."/>
        </authorList>
    </citation>
    <scope>NUCLEOTIDE SEQUENCE</scope>
    <source>
        <strain evidence="3">DSM 42010</strain>
    </source>
</reference>
<feature type="compositionally biased region" description="Polar residues" evidence="1">
    <location>
        <begin position="842"/>
        <end position="858"/>
    </location>
</feature>
<feature type="region of interest" description="Disordered" evidence="1">
    <location>
        <begin position="265"/>
        <end position="350"/>
    </location>
</feature>
<dbReference type="GO" id="GO:0047470">
    <property type="term" value="F:(1,4)-alpha-D-glucan 1-alpha-D-glucosylmutase activity"/>
    <property type="evidence" value="ECO:0007669"/>
    <property type="project" value="TreeGrafter"/>
</dbReference>
<evidence type="ECO:0000313" key="4">
    <source>
        <dbReference type="Proteomes" id="UP001142400"/>
    </source>
</evidence>
<feature type="compositionally biased region" description="Gly residues" evidence="1">
    <location>
        <begin position="327"/>
        <end position="350"/>
    </location>
</feature>
<dbReference type="SMART" id="SM00642">
    <property type="entry name" value="Aamy"/>
    <property type="match status" value="1"/>
</dbReference>
<dbReference type="NCBIfam" id="TIGR02401">
    <property type="entry name" value="trehalose_TreY"/>
    <property type="match status" value="1"/>
</dbReference>
<dbReference type="GO" id="GO:0005992">
    <property type="term" value="P:trehalose biosynthetic process"/>
    <property type="evidence" value="ECO:0007669"/>
    <property type="project" value="TreeGrafter"/>
</dbReference>
<name>A0A9X2S0N1_STRMQ</name>
<dbReference type="Pfam" id="PF00128">
    <property type="entry name" value="Alpha-amylase"/>
    <property type="match status" value="1"/>
</dbReference>
<accession>A0A9X2S0N1</accession>
<dbReference type="AlphaFoldDB" id="A0A9X2S0N1"/>
<feature type="compositionally biased region" description="Gly residues" evidence="1">
    <location>
        <begin position="279"/>
        <end position="305"/>
    </location>
</feature>
<dbReference type="InterPro" id="IPR012767">
    <property type="entry name" value="Trehalose_TreY"/>
</dbReference>
<dbReference type="Gene3D" id="3.20.20.80">
    <property type="entry name" value="Glycosidases"/>
    <property type="match status" value="3"/>
</dbReference>
<dbReference type="InterPro" id="IPR006047">
    <property type="entry name" value="GH13_cat_dom"/>
</dbReference>